<dbReference type="EMBL" id="CAJVQC010125898">
    <property type="protein sequence ID" value="CAG8840160.1"/>
    <property type="molecule type" value="Genomic_DNA"/>
</dbReference>
<protein>
    <submittedName>
        <fullName evidence="1">22010_t:CDS:1</fullName>
    </submittedName>
</protein>
<feature type="non-terminal residue" evidence="1">
    <location>
        <position position="213"/>
    </location>
</feature>
<gene>
    <name evidence="1" type="ORF">RPERSI_LOCUS31326</name>
</gene>
<feature type="non-terminal residue" evidence="1">
    <location>
        <position position="1"/>
    </location>
</feature>
<name>A0ACA9SIV5_9GLOM</name>
<keyword evidence="2" id="KW-1185">Reference proteome</keyword>
<organism evidence="1 2">
    <name type="scientific">Racocetra persica</name>
    <dbReference type="NCBI Taxonomy" id="160502"/>
    <lineage>
        <taxon>Eukaryota</taxon>
        <taxon>Fungi</taxon>
        <taxon>Fungi incertae sedis</taxon>
        <taxon>Mucoromycota</taxon>
        <taxon>Glomeromycotina</taxon>
        <taxon>Glomeromycetes</taxon>
        <taxon>Diversisporales</taxon>
        <taxon>Gigasporaceae</taxon>
        <taxon>Racocetra</taxon>
    </lineage>
</organism>
<comment type="caution">
    <text evidence="1">The sequence shown here is derived from an EMBL/GenBank/DDBJ whole genome shotgun (WGS) entry which is preliminary data.</text>
</comment>
<proteinExistence type="predicted"/>
<sequence>PTYQNDIYSFGILLNEIMTGLSPHHNITIKRLIARCSDSDPTRRPKIDELNDILRHMNFETIEKYHMPVEMGNHISNDESGNHFQRLSPLTVLQQLLRSRIFPSPKTLICKPFEDHDFTIRSWDKPQYETMLGFKACFPNNDREYGLFEDREDELLEDFEYREYREYHKLLKDEYREHHKLCRERKLLKNECRERKLLKDEYREYKLLEDREY</sequence>
<evidence type="ECO:0000313" key="1">
    <source>
        <dbReference type="EMBL" id="CAG8840160.1"/>
    </source>
</evidence>
<dbReference type="Proteomes" id="UP000789920">
    <property type="component" value="Unassembled WGS sequence"/>
</dbReference>
<reference evidence="1" key="1">
    <citation type="submission" date="2021-06" db="EMBL/GenBank/DDBJ databases">
        <authorList>
            <person name="Kallberg Y."/>
            <person name="Tangrot J."/>
            <person name="Rosling A."/>
        </authorList>
    </citation>
    <scope>NUCLEOTIDE SEQUENCE</scope>
    <source>
        <strain evidence="1">MA461A</strain>
    </source>
</reference>
<evidence type="ECO:0000313" key="2">
    <source>
        <dbReference type="Proteomes" id="UP000789920"/>
    </source>
</evidence>
<accession>A0ACA9SIV5</accession>